<reference evidence="2" key="1">
    <citation type="submission" date="2021-01" db="EMBL/GenBank/DDBJ databases">
        <title>Adiantum capillus-veneris genome.</title>
        <authorList>
            <person name="Fang Y."/>
            <person name="Liao Q."/>
        </authorList>
    </citation>
    <scope>NUCLEOTIDE SEQUENCE</scope>
    <source>
        <strain evidence="2">H3</strain>
        <tissue evidence="2">Leaf</tissue>
    </source>
</reference>
<accession>A0A9D4UB29</accession>
<proteinExistence type="predicted"/>
<feature type="transmembrane region" description="Helical" evidence="1">
    <location>
        <begin position="426"/>
        <end position="447"/>
    </location>
</feature>
<feature type="transmembrane region" description="Helical" evidence="1">
    <location>
        <begin position="389"/>
        <end position="414"/>
    </location>
</feature>
<gene>
    <name evidence="2" type="ORF">GOP47_0021017</name>
</gene>
<keyword evidence="1" id="KW-0472">Membrane</keyword>
<sequence>MRKLSRTGQGVLDLLVVISLGFSRVSNCLELNSELGSSVSLLDTGLTALSSLAVLGTTLLRGRLDVEHPMRDIWSLRPRELLLQKEIIHTDGICNSSVLIIVDSKIKEAVQVLLDTLVATTDFPFLIVFVQTGDSIDQFRASCNNADNHACECVALPEDDEEQDMHMLWQLVHPTGLVWTDHNGGTAYQLCSDCMDWKCHDAVACDMPLRRPVPLDWSGITPIEGNLIGEFWSYQDRELHENSGIMISGYNERNTEFFRYLGENMVMKDHRERLARSTEEDLLLNPSNRLDNTDYGSLMVTPNVAIISRVVELVAMAFLTIFFRVDPISSGLVGRRLVRNYVVGSQGNSYALQGLVRRIWFGHSRIVSLQTIGFQMAWNTKFQALLQGYLSVIGAICVSIAWCICVAFDFSAFNFATMYGQVSHHLLRYGLLITVATVVLSTWVYPYIKTSYLPSLKPLSTIILLSNVVACIVMVSLDYKFEFLALPKVAFPLFYVIVLACWLGGTKRLGRNVLRHREQNELISLPYCCSYLANFWMIASGGKWR</sequence>
<organism evidence="2 3">
    <name type="scientific">Adiantum capillus-veneris</name>
    <name type="common">Maidenhair fern</name>
    <dbReference type="NCBI Taxonomy" id="13818"/>
    <lineage>
        <taxon>Eukaryota</taxon>
        <taxon>Viridiplantae</taxon>
        <taxon>Streptophyta</taxon>
        <taxon>Embryophyta</taxon>
        <taxon>Tracheophyta</taxon>
        <taxon>Polypodiopsida</taxon>
        <taxon>Polypodiidae</taxon>
        <taxon>Polypodiales</taxon>
        <taxon>Pteridineae</taxon>
        <taxon>Pteridaceae</taxon>
        <taxon>Vittarioideae</taxon>
        <taxon>Adiantum</taxon>
    </lineage>
</organism>
<evidence type="ECO:0000256" key="1">
    <source>
        <dbReference type="SAM" id="Phobius"/>
    </source>
</evidence>
<keyword evidence="1" id="KW-0812">Transmembrane</keyword>
<evidence type="ECO:0000313" key="2">
    <source>
        <dbReference type="EMBL" id="KAI5064347.1"/>
    </source>
</evidence>
<protein>
    <submittedName>
        <fullName evidence="2">Uncharacterized protein</fullName>
    </submittedName>
</protein>
<feature type="transmembrane region" description="Helical" evidence="1">
    <location>
        <begin position="459"/>
        <end position="477"/>
    </location>
</feature>
<dbReference type="Proteomes" id="UP000886520">
    <property type="component" value="Chromosome 20"/>
</dbReference>
<dbReference type="AlphaFoldDB" id="A0A9D4UB29"/>
<dbReference type="OrthoDB" id="10351280at2759"/>
<feature type="transmembrane region" description="Helical" evidence="1">
    <location>
        <begin position="489"/>
        <end position="510"/>
    </location>
</feature>
<dbReference type="EMBL" id="JABFUD020000020">
    <property type="protein sequence ID" value="KAI5064347.1"/>
    <property type="molecule type" value="Genomic_DNA"/>
</dbReference>
<evidence type="ECO:0000313" key="3">
    <source>
        <dbReference type="Proteomes" id="UP000886520"/>
    </source>
</evidence>
<keyword evidence="3" id="KW-1185">Reference proteome</keyword>
<name>A0A9D4UB29_ADICA</name>
<comment type="caution">
    <text evidence="2">The sequence shown here is derived from an EMBL/GenBank/DDBJ whole genome shotgun (WGS) entry which is preliminary data.</text>
</comment>
<keyword evidence="1" id="KW-1133">Transmembrane helix</keyword>